<dbReference type="EMBL" id="GL433836">
    <property type="protein sequence ID" value="EFN59000.1"/>
    <property type="molecule type" value="Genomic_DNA"/>
</dbReference>
<evidence type="ECO:0000313" key="3">
    <source>
        <dbReference type="Proteomes" id="UP000008141"/>
    </source>
</evidence>
<feature type="region of interest" description="Disordered" evidence="1">
    <location>
        <begin position="1"/>
        <end position="49"/>
    </location>
</feature>
<name>E1Z465_CHLVA</name>
<dbReference type="AlphaFoldDB" id="E1Z465"/>
<protein>
    <submittedName>
        <fullName evidence="2">Expressed protein</fullName>
    </submittedName>
</protein>
<organism evidence="3">
    <name type="scientific">Chlorella variabilis</name>
    <name type="common">Green alga</name>
    <dbReference type="NCBI Taxonomy" id="554065"/>
    <lineage>
        <taxon>Eukaryota</taxon>
        <taxon>Viridiplantae</taxon>
        <taxon>Chlorophyta</taxon>
        <taxon>core chlorophytes</taxon>
        <taxon>Trebouxiophyceae</taxon>
        <taxon>Chlorellales</taxon>
        <taxon>Chlorellaceae</taxon>
        <taxon>Chlorella clade</taxon>
        <taxon>Chlorella</taxon>
    </lineage>
</organism>
<sequence length="296" mass="32397">MPNTGKRAEPPTDEEKARIVTGPDPDRFYCPHPGEAMGAPSEGPGAAAAHGCNRSFAELWRLKVHFRAPPDVRGSGKERGHGTELKFCPKCGKDLRPGKHHVGCSAGKSAPRQAAKRQRQQQMSTTTESAQGLTAATTTEHTSSSWEQAVRRQAVKQRLTSEAESTQRSKKAEACRIETLVQNLDAHHVGGPELLFHSNVYPSAQQQQQQPQAHQQQQGHGPLDPVQERLVPVGNGHHHHHQQHHAHQQQHSMLPSLGAVFHQQQQQPQHRNGYGSHGHGGEHAPPAVKLEGSSFV</sequence>
<gene>
    <name evidence="2" type="ORF">CHLNCDRAFT_137649</name>
</gene>
<evidence type="ECO:0000256" key="1">
    <source>
        <dbReference type="SAM" id="MobiDB-lite"/>
    </source>
</evidence>
<evidence type="ECO:0000313" key="2">
    <source>
        <dbReference type="EMBL" id="EFN59000.1"/>
    </source>
</evidence>
<feature type="compositionally biased region" description="Low complexity" evidence="1">
    <location>
        <begin position="33"/>
        <end position="49"/>
    </location>
</feature>
<feature type="compositionally biased region" description="Basic residues" evidence="1">
    <location>
        <begin position="236"/>
        <end position="248"/>
    </location>
</feature>
<accession>E1Z465</accession>
<dbReference type="InParanoid" id="E1Z465"/>
<dbReference type="KEGG" id="cvr:CHLNCDRAFT_137649"/>
<dbReference type="Proteomes" id="UP000008141">
    <property type="component" value="Unassembled WGS sequence"/>
</dbReference>
<feature type="compositionally biased region" description="Low complexity" evidence="1">
    <location>
        <begin position="204"/>
        <end position="222"/>
    </location>
</feature>
<feature type="compositionally biased region" description="Basic and acidic residues" evidence="1">
    <location>
        <begin position="1"/>
        <end position="29"/>
    </location>
</feature>
<feature type="compositionally biased region" description="Basic and acidic residues" evidence="1">
    <location>
        <begin position="159"/>
        <end position="172"/>
    </location>
</feature>
<dbReference type="STRING" id="554065.E1Z465"/>
<feature type="region of interest" description="Disordered" evidence="1">
    <location>
        <begin position="203"/>
        <end position="296"/>
    </location>
</feature>
<feature type="compositionally biased region" description="Low complexity" evidence="1">
    <location>
        <begin position="134"/>
        <end position="145"/>
    </location>
</feature>
<dbReference type="RefSeq" id="XP_005851102.1">
    <property type="nucleotide sequence ID" value="XM_005851040.1"/>
</dbReference>
<reference evidence="2 3" key="1">
    <citation type="journal article" date="2010" name="Plant Cell">
        <title>The Chlorella variabilis NC64A genome reveals adaptation to photosymbiosis, coevolution with viruses, and cryptic sex.</title>
        <authorList>
            <person name="Blanc G."/>
            <person name="Duncan G."/>
            <person name="Agarkova I."/>
            <person name="Borodovsky M."/>
            <person name="Gurnon J."/>
            <person name="Kuo A."/>
            <person name="Lindquist E."/>
            <person name="Lucas S."/>
            <person name="Pangilinan J."/>
            <person name="Polle J."/>
            <person name="Salamov A."/>
            <person name="Terry A."/>
            <person name="Yamada T."/>
            <person name="Dunigan D.D."/>
            <person name="Grigoriev I.V."/>
            <person name="Claverie J.M."/>
            <person name="Van Etten J.L."/>
        </authorList>
    </citation>
    <scope>NUCLEOTIDE SEQUENCE [LARGE SCALE GENOMIC DNA]</scope>
    <source>
        <strain evidence="2 3">NC64A</strain>
    </source>
</reference>
<proteinExistence type="predicted"/>
<feature type="compositionally biased region" description="Polar residues" evidence="1">
    <location>
        <begin position="123"/>
        <end position="132"/>
    </location>
</feature>
<feature type="region of interest" description="Disordered" evidence="1">
    <location>
        <begin position="98"/>
        <end position="172"/>
    </location>
</feature>
<dbReference type="eggNOG" id="ENOG502SRBM">
    <property type="taxonomic scope" value="Eukaryota"/>
</dbReference>
<dbReference type="OrthoDB" id="514817at2759"/>
<dbReference type="GeneID" id="17358519"/>
<keyword evidence="3" id="KW-1185">Reference proteome</keyword>